<dbReference type="EC" id="3.2.1.113" evidence="1"/>
<evidence type="ECO:0000313" key="2">
    <source>
        <dbReference type="Proteomes" id="UP001150603"/>
    </source>
</evidence>
<keyword evidence="1" id="KW-0326">Glycosidase</keyword>
<dbReference type="Proteomes" id="UP001150603">
    <property type="component" value="Unassembled WGS sequence"/>
</dbReference>
<reference evidence="1" key="1">
    <citation type="submission" date="2022-07" db="EMBL/GenBank/DDBJ databases">
        <title>Phylogenomic reconstructions and comparative analyses of Kickxellomycotina fungi.</title>
        <authorList>
            <person name="Reynolds N.K."/>
            <person name="Stajich J.E."/>
            <person name="Barry K."/>
            <person name="Grigoriev I.V."/>
            <person name="Crous P."/>
            <person name="Smith M.E."/>
        </authorList>
    </citation>
    <scope>NUCLEOTIDE SEQUENCE</scope>
    <source>
        <strain evidence="1">NRRL 5244</strain>
    </source>
</reference>
<proteinExistence type="predicted"/>
<keyword evidence="2" id="KW-1185">Reference proteome</keyword>
<protein>
    <submittedName>
        <fullName evidence="1">Mannosyl-oligosaccharide alpha-1,2-mannosidase</fullName>
        <ecNumber evidence="1">3.2.1.113</ecNumber>
    </submittedName>
</protein>
<keyword evidence="1" id="KW-0378">Hydrolase</keyword>
<gene>
    <name evidence="1" type="primary">MNS1</name>
    <name evidence="1" type="ORF">FBU59_006922</name>
</gene>
<dbReference type="EMBL" id="JANBPW010006328">
    <property type="protein sequence ID" value="KAJ1930820.1"/>
    <property type="molecule type" value="Genomic_DNA"/>
</dbReference>
<comment type="caution">
    <text evidence="1">The sequence shown here is derived from an EMBL/GenBank/DDBJ whole genome shotgun (WGS) entry which is preliminary data.</text>
</comment>
<sequence length="195" mass="21519">MSHTGSNMTVGGFGYHIADTLDTLFLMGLKDEYKRGRDFLVNNISFNQSGAVSLFETTIRVLGGLLSAYHHSGETDSQLLGMAKDLGERLARSFNTDTGIPPETAFLQQVGKPHAGTSSTAEVGTLQLEYRYLAKLTNNKQAFRDPVDRIMSVLLKAPKYDHLVPIFISGVTGNFTNDDIRLGSRGDSYYEYLLK</sequence>
<evidence type="ECO:0000313" key="1">
    <source>
        <dbReference type="EMBL" id="KAJ1930820.1"/>
    </source>
</evidence>
<feature type="non-terminal residue" evidence="1">
    <location>
        <position position="195"/>
    </location>
</feature>
<accession>A0ACC1IYM8</accession>
<organism evidence="1 2">
    <name type="scientific">Linderina macrospora</name>
    <dbReference type="NCBI Taxonomy" id="4868"/>
    <lineage>
        <taxon>Eukaryota</taxon>
        <taxon>Fungi</taxon>
        <taxon>Fungi incertae sedis</taxon>
        <taxon>Zoopagomycota</taxon>
        <taxon>Kickxellomycotina</taxon>
        <taxon>Kickxellomycetes</taxon>
        <taxon>Kickxellales</taxon>
        <taxon>Kickxellaceae</taxon>
        <taxon>Linderina</taxon>
    </lineage>
</organism>
<name>A0ACC1IYM8_9FUNG</name>